<feature type="compositionally biased region" description="Polar residues" evidence="2">
    <location>
        <begin position="264"/>
        <end position="301"/>
    </location>
</feature>
<accession>A0A9W4XLM8</accession>
<dbReference type="PANTHER" id="PTHR23079:SF55">
    <property type="entry name" value="RNA-DIRECTED RNA POLYMERASE"/>
    <property type="match status" value="1"/>
</dbReference>
<keyword evidence="5" id="KW-1185">Reference proteome</keyword>
<evidence type="ECO:0000256" key="2">
    <source>
        <dbReference type="SAM" id="MobiDB-lite"/>
    </source>
</evidence>
<sequence length="1432" mass="162221">MGDNAAAPARVPGRGVGLAAVSTPNTPRKNGAGLNQLVQSLENKWHLGLEIRDDTWSPEKDTKHPASQVYGRLKRLYYALGPGLQQALDTFDELASGFAQEMQLGLLHGILKSKIDQTPPSKKRTPSSLRHESNLPRKPLKPLQFSPGRSPASTSPTKTTNSHRFESQPLYQTAPDPGSPTDDDDEEYLTPPSPTLSSRSAQRRVQASSRFCLDNKSIKRPFDGIGACGSSPKLTKTFKDPEWPPKSKMLKPSRSITKKYPFDSSRSFETNSVRTSFNGSFGAASSVQSNRPDTAATSFASDANDGDVEYPTLPKNLNSLPVNDQLAEDIRSRQEYDPPSSQDLGVENSSTYGSLDEDVLVNTSHNIEIKSVVSAGSSNTAPPRNPPSGKGVPLYPWCARKEEPASYKKSNGSSSTHRPQPSINNNSHQPAAQTSASPPSHNTNKLLGQNDNTSLAKGEPATSGLPWYIREIPKQHLFVNQISESLEKFPYFILFICCRIASENIIPMEDLMRPMNHSEVEQDPEFLWGRIDPEIMKHKERDPQDVWPAARTGFEGFTFKGTVSLNKKSTGPLFQLKLLPVDRDKSYSKPDRFTQEQWRSVQDQWKSWYLQEHTFLGRQWRAFLIEPIKKKKKKIDRVNDDDDYDKRLVLFATNGPDIEPISLGEMVNWHMDLKANEDQNFCKAYARLDLALSRTIPTLVFKPSQIRFVKDQLADGVAEDLTFSDPTLRAVDQKISHRAVMNDGCSRISVGAALEIWKIYRKVTGCEEGLPSIFQGRIGGAKGVWMLCGEPSTTDPNELAIWIEITESQLKFNPHDEDKHDHSYDKHRTTFEYLNHSSRPCPSTLHMSFISILVDRGVPREVIARLANDRLDIDRAQLERIISDPQKLHRWIHSQSPPQEHVLWEAALPKSLSNKIRYMLQSGFYPEDEPYLSEQLCKYINLQHIQMEQRLKIPLGRATFLFGVADPLGVLNPGEVHVEFSTPFVDETTGCTFRALNNIDLLVARQPACRRSDIQKVRAVKRPELAHLVDVVVFPSRGQYPMAGKLQGGDYDGDIFWLCWEPVLAGPFKNAPAPLDAPDPSKYGIRKETRKLREVMNTQDLRTVDGFLREALDFRFPPSLLGLVTNFHEKRAYMENRIHSWQLDALCDTHDLLVDALKQGYIFDKEAYTKLVEVKLRCGNPAIPSYKQAMEACKSRRATDDTDNPRERDFKHNPGNVLDFLYFGVVRRHNIATLQKVKDGFVKEDCNDDALRYPSSYLYKWDNQDKEQEQDQDTQKAIWAELASASTELLELKKLWDQLNREDKHTFAEVLEICYSKYQSILPSNPTLEVFKPLLRPYLNDHSNLWEDIRASTLYSAFGKPKSQSFVWHMAGRELMKLKCMSIPESTVITASILANLKPKPTKVPKPKEEEEDDEERKEEESQTEFLNDMVL</sequence>
<feature type="domain" description="RDRP core" evidence="3">
    <location>
        <begin position="598"/>
        <end position="1223"/>
    </location>
</feature>
<feature type="region of interest" description="Disordered" evidence="2">
    <location>
        <begin position="332"/>
        <end position="351"/>
    </location>
</feature>
<comment type="caution">
    <text evidence="4">The sequence shown here is derived from an EMBL/GenBank/DDBJ whole genome shotgun (WGS) entry which is preliminary data.</text>
</comment>
<feature type="compositionally biased region" description="Polar residues" evidence="2">
    <location>
        <begin position="339"/>
        <end position="351"/>
    </location>
</feature>
<organism evidence="4 5">
    <name type="scientific">Periconia digitata</name>
    <dbReference type="NCBI Taxonomy" id="1303443"/>
    <lineage>
        <taxon>Eukaryota</taxon>
        <taxon>Fungi</taxon>
        <taxon>Dikarya</taxon>
        <taxon>Ascomycota</taxon>
        <taxon>Pezizomycotina</taxon>
        <taxon>Dothideomycetes</taxon>
        <taxon>Pleosporomycetidae</taxon>
        <taxon>Pleosporales</taxon>
        <taxon>Massarineae</taxon>
        <taxon>Periconiaceae</taxon>
        <taxon>Periconia</taxon>
    </lineage>
</organism>
<keyword evidence="1" id="KW-0808">Transferase</keyword>
<evidence type="ECO:0000313" key="4">
    <source>
        <dbReference type="EMBL" id="CAI6336529.1"/>
    </source>
</evidence>
<feature type="compositionally biased region" description="Polar residues" evidence="2">
    <location>
        <begin position="408"/>
        <end position="455"/>
    </location>
</feature>
<evidence type="ECO:0000259" key="3">
    <source>
        <dbReference type="Pfam" id="PF05183"/>
    </source>
</evidence>
<dbReference type="EMBL" id="CAOQHR010000006">
    <property type="protein sequence ID" value="CAI6336529.1"/>
    <property type="molecule type" value="Genomic_DNA"/>
</dbReference>
<proteinExistence type="inferred from homology"/>
<keyword evidence="1" id="KW-0548">Nucleotidyltransferase</keyword>
<keyword evidence="1" id="KW-0696">RNA-directed RNA polymerase</keyword>
<comment type="similarity">
    <text evidence="1">Belongs to the RdRP family.</text>
</comment>
<dbReference type="GO" id="GO:0003968">
    <property type="term" value="F:RNA-directed RNA polymerase activity"/>
    <property type="evidence" value="ECO:0007669"/>
    <property type="project" value="UniProtKB-KW"/>
</dbReference>
<evidence type="ECO:0000313" key="5">
    <source>
        <dbReference type="Proteomes" id="UP001152607"/>
    </source>
</evidence>
<dbReference type="GO" id="GO:0030422">
    <property type="term" value="P:siRNA processing"/>
    <property type="evidence" value="ECO:0007669"/>
    <property type="project" value="TreeGrafter"/>
</dbReference>
<comment type="catalytic activity">
    <reaction evidence="1">
        <text>RNA(n) + a ribonucleoside 5'-triphosphate = RNA(n+1) + diphosphate</text>
        <dbReference type="Rhea" id="RHEA:21248"/>
        <dbReference type="Rhea" id="RHEA-COMP:14527"/>
        <dbReference type="Rhea" id="RHEA-COMP:17342"/>
        <dbReference type="ChEBI" id="CHEBI:33019"/>
        <dbReference type="ChEBI" id="CHEBI:61557"/>
        <dbReference type="ChEBI" id="CHEBI:140395"/>
        <dbReference type="EC" id="2.7.7.48"/>
    </reaction>
</comment>
<dbReference type="InterPro" id="IPR007855">
    <property type="entry name" value="RDRP"/>
</dbReference>
<feature type="compositionally biased region" description="Polar residues" evidence="2">
    <location>
        <begin position="151"/>
        <end position="162"/>
    </location>
</feature>
<dbReference type="Proteomes" id="UP001152607">
    <property type="component" value="Unassembled WGS sequence"/>
</dbReference>
<keyword evidence="1" id="KW-0694">RNA-binding</keyword>
<feature type="compositionally biased region" description="Low complexity" evidence="2">
    <location>
        <begin position="195"/>
        <end position="204"/>
    </location>
</feature>
<dbReference type="PANTHER" id="PTHR23079">
    <property type="entry name" value="RNA-DEPENDENT RNA POLYMERASE"/>
    <property type="match status" value="1"/>
</dbReference>
<evidence type="ECO:0000256" key="1">
    <source>
        <dbReference type="RuleBase" id="RU363098"/>
    </source>
</evidence>
<dbReference type="GO" id="GO:0031380">
    <property type="term" value="C:nuclear RNA-directed RNA polymerase complex"/>
    <property type="evidence" value="ECO:0007669"/>
    <property type="project" value="TreeGrafter"/>
</dbReference>
<feature type="region of interest" description="Disordered" evidence="2">
    <location>
        <begin position="374"/>
        <end position="460"/>
    </location>
</feature>
<feature type="region of interest" description="Disordered" evidence="2">
    <location>
        <begin position="115"/>
        <end position="204"/>
    </location>
</feature>
<dbReference type="Pfam" id="PF05183">
    <property type="entry name" value="RdRP"/>
    <property type="match status" value="1"/>
</dbReference>
<dbReference type="InterPro" id="IPR057596">
    <property type="entry name" value="RDRP_core"/>
</dbReference>
<feature type="region of interest" description="Disordered" evidence="2">
    <location>
        <begin position="223"/>
        <end position="321"/>
    </location>
</feature>
<dbReference type="GO" id="GO:0003723">
    <property type="term" value="F:RNA binding"/>
    <property type="evidence" value="ECO:0007669"/>
    <property type="project" value="UniProtKB-KW"/>
</dbReference>
<protein>
    <recommendedName>
        <fullName evidence="1">RNA-dependent RNA polymerase</fullName>
        <ecNumber evidence="1">2.7.7.48</ecNumber>
    </recommendedName>
</protein>
<dbReference type="OrthoDB" id="10055769at2759"/>
<name>A0A9W4XLM8_9PLEO</name>
<dbReference type="EC" id="2.7.7.48" evidence="1"/>
<feature type="region of interest" description="Disordered" evidence="2">
    <location>
        <begin position="1399"/>
        <end position="1432"/>
    </location>
</feature>
<gene>
    <name evidence="4" type="ORF">PDIGIT_LOCUS9632</name>
</gene>
<reference evidence="4" key="1">
    <citation type="submission" date="2023-01" db="EMBL/GenBank/DDBJ databases">
        <authorList>
            <person name="Van Ghelder C."/>
            <person name="Rancurel C."/>
        </authorList>
    </citation>
    <scope>NUCLEOTIDE SEQUENCE</scope>
    <source>
        <strain evidence="4">CNCM I-4278</strain>
    </source>
</reference>